<gene>
    <name evidence="2" type="ORF">C5750_21935</name>
</gene>
<comment type="caution">
    <text evidence="2">The sequence shown here is derived from an EMBL/GenBank/DDBJ whole genome shotgun (WGS) entry which is preliminary data.</text>
</comment>
<dbReference type="Proteomes" id="UP000238563">
    <property type="component" value="Unassembled WGS sequence"/>
</dbReference>
<keyword evidence="2" id="KW-0436">Ligase</keyword>
<dbReference type="InterPro" id="IPR009288">
    <property type="entry name" value="AIG2-like_dom"/>
</dbReference>
<evidence type="ECO:0000313" key="3">
    <source>
        <dbReference type="Proteomes" id="UP000238563"/>
    </source>
</evidence>
<dbReference type="SUPFAM" id="SSF110857">
    <property type="entry name" value="Gamma-glutamyl cyclotransferase-like"/>
    <property type="match status" value="1"/>
</dbReference>
<evidence type="ECO:0000313" key="2">
    <source>
        <dbReference type="EMBL" id="PRD50649.1"/>
    </source>
</evidence>
<name>A0A2S9JCV4_9HYPH</name>
<dbReference type="OrthoDB" id="9798388at2"/>
<keyword evidence="3" id="KW-1185">Reference proteome</keyword>
<organism evidence="2 3">
    <name type="scientific">Phyllobacterium myrsinacearum</name>
    <dbReference type="NCBI Taxonomy" id="28101"/>
    <lineage>
        <taxon>Bacteria</taxon>
        <taxon>Pseudomonadati</taxon>
        <taxon>Pseudomonadota</taxon>
        <taxon>Alphaproteobacteria</taxon>
        <taxon>Hyphomicrobiales</taxon>
        <taxon>Phyllobacteriaceae</taxon>
        <taxon>Phyllobacterium</taxon>
    </lineage>
</organism>
<dbReference type="InterPro" id="IPR013024">
    <property type="entry name" value="GGCT-like"/>
</dbReference>
<reference evidence="2 3" key="1">
    <citation type="submission" date="2018-02" db="EMBL/GenBank/DDBJ databases">
        <title>The draft genome of Phyllobacterium myrsinacearum DSM5892.</title>
        <authorList>
            <person name="Li L."/>
            <person name="Liu L."/>
            <person name="Zhang X."/>
            <person name="Wang T."/>
        </authorList>
    </citation>
    <scope>NUCLEOTIDE SEQUENCE [LARGE SCALE GENOMIC DNA]</scope>
    <source>
        <strain evidence="2 3">DSM 5892</strain>
    </source>
</reference>
<feature type="domain" description="Gamma-glutamylcyclotransferase AIG2-like" evidence="1">
    <location>
        <begin position="9"/>
        <end position="114"/>
    </location>
</feature>
<dbReference type="Pfam" id="PF06094">
    <property type="entry name" value="GGACT"/>
    <property type="match status" value="1"/>
</dbReference>
<dbReference type="InterPro" id="IPR036568">
    <property type="entry name" value="GGCT-like_sf"/>
</dbReference>
<proteinExistence type="predicted"/>
<dbReference type="RefSeq" id="WP_105736804.1">
    <property type="nucleotide sequence ID" value="NZ_PVBT01000007.1"/>
</dbReference>
<sequence length="115" mass="12450">MNDTPAIHLFSYGTLQQEGVQLSSFGRLLQGTPDAMPGFRKSMIEITDPDVIRASGSNFHPIVVPSSDSGDEVAGTVFKITVSELAAADAYEVADYKRVEVRLKSGIDAWVYVKA</sequence>
<dbReference type="AlphaFoldDB" id="A0A2S9JCV4"/>
<dbReference type="EMBL" id="PVBT01000007">
    <property type="protein sequence ID" value="PRD50649.1"/>
    <property type="molecule type" value="Genomic_DNA"/>
</dbReference>
<dbReference type="GO" id="GO:0016874">
    <property type="term" value="F:ligase activity"/>
    <property type="evidence" value="ECO:0007669"/>
    <property type="project" value="UniProtKB-KW"/>
</dbReference>
<protein>
    <submittedName>
        <fullName evidence="2">UDP-N-acetylmuramate--alanine ligase</fullName>
    </submittedName>
</protein>
<dbReference type="Gene3D" id="3.10.490.10">
    <property type="entry name" value="Gamma-glutamyl cyclotransferase-like"/>
    <property type="match status" value="1"/>
</dbReference>
<accession>A0A2S9JCV4</accession>
<evidence type="ECO:0000259" key="1">
    <source>
        <dbReference type="Pfam" id="PF06094"/>
    </source>
</evidence>
<dbReference type="CDD" id="cd06661">
    <property type="entry name" value="GGCT_like"/>
    <property type="match status" value="1"/>
</dbReference>